<evidence type="ECO:0000259" key="2">
    <source>
        <dbReference type="Pfam" id="PF25457"/>
    </source>
</evidence>
<reference evidence="3" key="1">
    <citation type="submission" date="2017-05" db="UniProtKB">
        <authorList>
            <consortium name="EnsemblMetazoa"/>
        </authorList>
    </citation>
    <scope>IDENTIFICATION</scope>
</reference>
<accession>A0A1X7U955</accession>
<dbReference type="InterPro" id="IPR058682">
    <property type="entry name" value="IRF-2BP1/2-like_M"/>
</dbReference>
<feature type="compositionally biased region" description="Basic and acidic residues" evidence="1">
    <location>
        <begin position="24"/>
        <end position="46"/>
    </location>
</feature>
<feature type="domain" description="IRF-2BP1/2-like middle" evidence="2">
    <location>
        <begin position="40"/>
        <end position="124"/>
    </location>
</feature>
<evidence type="ECO:0000256" key="1">
    <source>
        <dbReference type="SAM" id="MobiDB-lite"/>
    </source>
</evidence>
<feature type="region of interest" description="Disordered" evidence="1">
    <location>
        <begin position="1"/>
        <end position="46"/>
    </location>
</feature>
<organism evidence="3">
    <name type="scientific">Amphimedon queenslandica</name>
    <name type="common">Sponge</name>
    <dbReference type="NCBI Taxonomy" id="400682"/>
    <lineage>
        <taxon>Eukaryota</taxon>
        <taxon>Metazoa</taxon>
        <taxon>Porifera</taxon>
        <taxon>Demospongiae</taxon>
        <taxon>Heteroscleromorpha</taxon>
        <taxon>Haplosclerida</taxon>
        <taxon>Niphatidae</taxon>
        <taxon>Amphimedon</taxon>
    </lineage>
</organism>
<feature type="compositionally biased region" description="Polar residues" evidence="1">
    <location>
        <begin position="1"/>
        <end position="11"/>
    </location>
</feature>
<name>A0A1X7U955_AMPQE</name>
<dbReference type="EnsemblMetazoa" id="Aqu2.1.23991_001">
    <property type="protein sequence ID" value="Aqu2.1.23991_001"/>
    <property type="gene ID" value="Aqu2.1.23991"/>
</dbReference>
<dbReference type="AlphaFoldDB" id="A0A1X7U955"/>
<sequence length="124" mass="14583">MMMPQNNSASKQPEVPLKIRHHHKADEQKIHHHKGDEQKIHHHKADEQKIIHHKADEQKIIHQNADELLNLPAFEDIQMLAALNRSTPFRIRFRQDMTVFGRVIGFYTKSCLLKVMTEYPIYSG</sequence>
<dbReference type="OrthoDB" id="1607513at2759"/>
<dbReference type="Pfam" id="PF25457">
    <property type="entry name" value="IRF-2BP1_2_M"/>
    <property type="match status" value="1"/>
</dbReference>
<protein>
    <recommendedName>
        <fullName evidence="2">IRF-2BP1/2-like middle domain-containing protein</fullName>
    </recommendedName>
</protein>
<dbReference type="InParanoid" id="A0A1X7U955"/>
<proteinExistence type="predicted"/>
<evidence type="ECO:0000313" key="3">
    <source>
        <dbReference type="EnsemblMetazoa" id="Aqu2.1.23991_001"/>
    </source>
</evidence>